<dbReference type="SMART" id="SM00304">
    <property type="entry name" value="HAMP"/>
    <property type="match status" value="1"/>
</dbReference>
<dbReference type="InterPro" id="IPR005467">
    <property type="entry name" value="His_kinase_dom"/>
</dbReference>
<dbReference type="SMART" id="SM00388">
    <property type="entry name" value="HisKA"/>
    <property type="match status" value="1"/>
</dbReference>
<evidence type="ECO:0000256" key="19">
    <source>
        <dbReference type="ARBA" id="ARBA00070616"/>
    </source>
</evidence>
<dbReference type="Gene3D" id="3.30.565.10">
    <property type="entry name" value="Histidine kinase-like ATPase, C-terminal domain"/>
    <property type="match status" value="1"/>
</dbReference>
<evidence type="ECO:0000256" key="7">
    <source>
        <dbReference type="ARBA" id="ARBA00022553"/>
    </source>
</evidence>
<comment type="subcellular location">
    <subcellularLocation>
        <location evidence="3">Cell membrane</location>
    </subcellularLocation>
    <subcellularLocation>
        <location evidence="4">Membrane raft</location>
        <topology evidence="4">Multi-pass membrane protein</topology>
    </subcellularLocation>
</comment>
<dbReference type="InterPro" id="IPR036097">
    <property type="entry name" value="HisK_dim/P_sf"/>
</dbReference>
<dbReference type="PROSITE" id="PS50112">
    <property type="entry name" value="PAS"/>
    <property type="match status" value="1"/>
</dbReference>
<evidence type="ECO:0000259" key="24">
    <source>
        <dbReference type="PROSITE" id="PS50885"/>
    </source>
</evidence>
<comment type="caution">
    <text evidence="25">The sequence shown here is derived from an EMBL/GenBank/DDBJ whole genome shotgun (WGS) entry which is preliminary data.</text>
</comment>
<dbReference type="InterPro" id="IPR000014">
    <property type="entry name" value="PAS"/>
</dbReference>
<dbReference type="PROSITE" id="PS50885">
    <property type="entry name" value="HAMP"/>
    <property type="match status" value="1"/>
</dbReference>
<dbReference type="InterPro" id="IPR003661">
    <property type="entry name" value="HisK_dim/P_dom"/>
</dbReference>
<dbReference type="EC" id="2.7.13.3" evidence="5"/>
<keyword evidence="10 20" id="KW-0812">Transmembrane</keyword>
<evidence type="ECO:0000259" key="23">
    <source>
        <dbReference type="PROSITE" id="PS50113"/>
    </source>
</evidence>
<evidence type="ECO:0000256" key="5">
    <source>
        <dbReference type="ARBA" id="ARBA00012438"/>
    </source>
</evidence>
<dbReference type="PRINTS" id="PR00344">
    <property type="entry name" value="BCTRLSENSOR"/>
</dbReference>
<feature type="domain" description="PAS" evidence="22">
    <location>
        <begin position="344"/>
        <end position="414"/>
    </location>
</feature>
<keyword evidence="11" id="KW-0547">Nucleotide-binding</keyword>
<dbReference type="GO" id="GO:0005524">
    <property type="term" value="F:ATP binding"/>
    <property type="evidence" value="ECO:0007669"/>
    <property type="project" value="UniProtKB-KW"/>
</dbReference>
<dbReference type="InterPro" id="IPR004358">
    <property type="entry name" value="Sig_transdc_His_kin-like_C"/>
</dbReference>
<dbReference type="GO" id="GO:0030295">
    <property type="term" value="F:protein kinase activator activity"/>
    <property type="evidence" value="ECO:0007669"/>
    <property type="project" value="TreeGrafter"/>
</dbReference>
<evidence type="ECO:0000256" key="12">
    <source>
        <dbReference type="ARBA" id="ARBA00022777"/>
    </source>
</evidence>
<keyword evidence="9" id="KW-0808">Transferase</keyword>
<dbReference type="InterPro" id="IPR050351">
    <property type="entry name" value="BphY/WalK/GraS-like"/>
</dbReference>
<sequence>MRLLPGVLIKMLPLAVASMAVIAMAAYWQISATFKAELEEKLNRESELAVNTINMRLGALAAVLDTIAHNGFIGDVITDEDQRRTSIRPFFASLTMASIPGAVVGLIDANGRLIAANQSANMPATMPDLLTSVGNDRHFAVERERVTLAVPVVQQESVRGAVFVRFPASALASYMNLSHFADLAAVTINGVPIASDVASASAMSAQAGDENGGWMKVSAVSQSYPGLGVLLFSRRDDLLAPLRGLDRTLGLSALANLIVLAIGLIMTAMLVARPLVRFARDVNDVRDASDLSRRVSSRGYSEVVRLADTFNEMLGRLQKTLVSCDLLEQENRHRRTAEQTLRDKQAENSAIVETVADAIIVIDQNGIIRSANPATTRIFRYAHHELIGKNVSMLMSAPHSVNHDQYIRNYLETGEAKIIGIGRELEASRRDGEMFPIELFVADILLKDQPHFVGVIRDITERRKVDRMQREFIALVSHELRTPLTSLTGSLALVHSGKMGEMPEKIGKLVGLAHSNANRLIDLVNDIMAIEKLQSGRIDLRLEALDLVTLVRKALDANAAYAEKNNVTFALNSALENAWVLGDPKRLTQVLDNLLSNAAKFSKARSVVEVGIEPNARFIRVSVRDSGVGIPADDIGKVFDKFVQLDTTDAKNSQGSGLGLPIAQAILERHGSRIEVQSEVGVGSTFFFDLVEYAGEDGDGDIASRIGGPAHSRAVAWSADTSEA</sequence>
<comment type="catalytic activity">
    <reaction evidence="1">
        <text>ATP + protein L-histidine = ADP + protein N-phospho-L-histidine.</text>
        <dbReference type="EC" id="2.7.13.3"/>
    </reaction>
</comment>
<keyword evidence="17 20" id="KW-0472">Membrane</keyword>
<organism evidence="25 26">
    <name type="scientific">Breoghania corrubedonensis</name>
    <dbReference type="NCBI Taxonomy" id="665038"/>
    <lineage>
        <taxon>Bacteria</taxon>
        <taxon>Pseudomonadati</taxon>
        <taxon>Pseudomonadota</taxon>
        <taxon>Alphaproteobacteria</taxon>
        <taxon>Hyphomicrobiales</taxon>
        <taxon>Stappiaceae</taxon>
        <taxon>Breoghania</taxon>
    </lineage>
</organism>
<feature type="domain" description="PAC" evidence="23">
    <location>
        <begin position="421"/>
        <end position="471"/>
    </location>
</feature>
<dbReference type="FunFam" id="1.10.287.130:FF:000001">
    <property type="entry name" value="Two-component sensor histidine kinase"/>
    <property type="match status" value="1"/>
</dbReference>
<dbReference type="Gene3D" id="1.10.287.130">
    <property type="match status" value="1"/>
</dbReference>
<dbReference type="InterPro" id="IPR000700">
    <property type="entry name" value="PAS-assoc_C"/>
</dbReference>
<keyword evidence="13" id="KW-0067">ATP-binding</keyword>
<evidence type="ECO:0000313" key="25">
    <source>
        <dbReference type="EMBL" id="PTW56564.1"/>
    </source>
</evidence>
<evidence type="ECO:0000256" key="2">
    <source>
        <dbReference type="ARBA" id="ARBA00001971"/>
    </source>
</evidence>
<keyword evidence="14 20" id="KW-1133">Transmembrane helix</keyword>
<dbReference type="SUPFAM" id="SSF55785">
    <property type="entry name" value="PYP-like sensor domain (PAS domain)"/>
    <property type="match status" value="1"/>
</dbReference>
<comment type="cofactor">
    <cofactor evidence="2">
        <name>heme</name>
        <dbReference type="ChEBI" id="CHEBI:30413"/>
    </cofactor>
</comment>
<evidence type="ECO:0000259" key="22">
    <source>
        <dbReference type="PROSITE" id="PS50112"/>
    </source>
</evidence>
<keyword evidence="8" id="KW-0349">Heme</keyword>
<dbReference type="Pfam" id="PF00512">
    <property type="entry name" value="HisKA"/>
    <property type="match status" value="1"/>
</dbReference>
<name>A0A2T5UYI3_9HYPH</name>
<gene>
    <name evidence="25" type="ORF">C8N35_11127</name>
</gene>
<feature type="transmembrane region" description="Helical" evidence="20">
    <location>
        <begin position="249"/>
        <end position="272"/>
    </location>
</feature>
<evidence type="ECO:0000256" key="20">
    <source>
        <dbReference type="SAM" id="Phobius"/>
    </source>
</evidence>
<evidence type="ECO:0000259" key="21">
    <source>
        <dbReference type="PROSITE" id="PS50109"/>
    </source>
</evidence>
<evidence type="ECO:0000256" key="3">
    <source>
        <dbReference type="ARBA" id="ARBA00004236"/>
    </source>
</evidence>
<evidence type="ECO:0000256" key="11">
    <source>
        <dbReference type="ARBA" id="ARBA00022741"/>
    </source>
</evidence>
<dbReference type="GO" id="GO:0006355">
    <property type="term" value="P:regulation of DNA-templated transcription"/>
    <property type="evidence" value="ECO:0007669"/>
    <property type="project" value="InterPro"/>
</dbReference>
<evidence type="ECO:0000256" key="10">
    <source>
        <dbReference type="ARBA" id="ARBA00022692"/>
    </source>
</evidence>
<comment type="function">
    <text evidence="18">Putative oxygen sensor; modulates the activity of FixJ, a transcriptional activator of nitrogen fixation fixK gene. FixL probably acts as a kinase that phosphorylates FixJ.</text>
</comment>
<evidence type="ECO:0000256" key="1">
    <source>
        <dbReference type="ARBA" id="ARBA00000085"/>
    </source>
</evidence>
<dbReference type="EMBL" id="QAYG01000011">
    <property type="protein sequence ID" value="PTW56564.1"/>
    <property type="molecule type" value="Genomic_DNA"/>
</dbReference>
<dbReference type="SUPFAM" id="SSF55874">
    <property type="entry name" value="ATPase domain of HSP90 chaperone/DNA topoisomerase II/histidine kinase"/>
    <property type="match status" value="1"/>
</dbReference>
<evidence type="ECO:0000256" key="18">
    <source>
        <dbReference type="ARBA" id="ARBA00059827"/>
    </source>
</evidence>
<dbReference type="GO" id="GO:0005886">
    <property type="term" value="C:plasma membrane"/>
    <property type="evidence" value="ECO:0007669"/>
    <property type="project" value="UniProtKB-SubCell"/>
</dbReference>
<proteinExistence type="predicted"/>
<dbReference type="GO" id="GO:0000155">
    <property type="term" value="F:phosphorelay sensor kinase activity"/>
    <property type="evidence" value="ECO:0007669"/>
    <property type="project" value="InterPro"/>
</dbReference>
<dbReference type="SUPFAM" id="SSF47384">
    <property type="entry name" value="Homodimeric domain of signal transducing histidine kinase"/>
    <property type="match status" value="1"/>
</dbReference>
<dbReference type="Gene3D" id="3.30.450.20">
    <property type="entry name" value="PAS domain"/>
    <property type="match status" value="1"/>
</dbReference>
<dbReference type="GO" id="GO:0000156">
    <property type="term" value="F:phosphorelay response regulator activity"/>
    <property type="evidence" value="ECO:0007669"/>
    <property type="project" value="TreeGrafter"/>
</dbReference>
<keyword evidence="7" id="KW-0597">Phosphoprotein</keyword>
<dbReference type="PANTHER" id="PTHR42878:SF7">
    <property type="entry name" value="SENSOR HISTIDINE KINASE GLRK"/>
    <property type="match status" value="1"/>
</dbReference>
<dbReference type="InterPro" id="IPR013767">
    <property type="entry name" value="PAS_fold"/>
</dbReference>
<dbReference type="GO" id="GO:0007234">
    <property type="term" value="P:osmosensory signaling via phosphorelay pathway"/>
    <property type="evidence" value="ECO:0007669"/>
    <property type="project" value="TreeGrafter"/>
</dbReference>
<evidence type="ECO:0000256" key="17">
    <source>
        <dbReference type="ARBA" id="ARBA00023136"/>
    </source>
</evidence>
<evidence type="ECO:0000256" key="14">
    <source>
        <dbReference type="ARBA" id="ARBA00022989"/>
    </source>
</evidence>
<keyword evidence="26" id="KW-1185">Reference proteome</keyword>
<dbReference type="GO" id="GO:0045121">
    <property type="term" value="C:membrane raft"/>
    <property type="evidence" value="ECO:0007669"/>
    <property type="project" value="UniProtKB-SubCell"/>
</dbReference>
<evidence type="ECO:0000256" key="4">
    <source>
        <dbReference type="ARBA" id="ARBA00004314"/>
    </source>
</evidence>
<dbReference type="InterPro" id="IPR003594">
    <property type="entry name" value="HATPase_dom"/>
</dbReference>
<dbReference type="Pfam" id="PF02518">
    <property type="entry name" value="HATPase_c"/>
    <property type="match status" value="1"/>
</dbReference>
<dbReference type="NCBIfam" id="TIGR00229">
    <property type="entry name" value="sensory_box"/>
    <property type="match status" value="1"/>
</dbReference>
<dbReference type="CDD" id="cd00082">
    <property type="entry name" value="HisKA"/>
    <property type="match status" value="1"/>
</dbReference>
<keyword evidence="6" id="KW-1003">Cell membrane</keyword>
<evidence type="ECO:0000256" key="13">
    <source>
        <dbReference type="ARBA" id="ARBA00022840"/>
    </source>
</evidence>
<protein>
    <recommendedName>
        <fullName evidence="19">Sensor protein FixL</fullName>
        <ecNumber evidence="5">2.7.13.3</ecNumber>
    </recommendedName>
</protein>
<dbReference type="InterPro" id="IPR003660">
    <property type="entry name" value="HAMP_dom"/>
</dbReference>
<dbReference type="Pfam" id="PF00989">
    <property type="entry name" value="PAS"/>
    <property type="match status" value="1"/>
</dbReference>
<feature type="domain" description="Histidine kinase" evidence="21">
    <location>
        <begin position="475"/>
        <end position="694"/>
    </location>
</feature>
<evidence type="ECO:0000256" key="15">
    <source>
        <dbReference type="ARBA" id="ARBA00023004"/>
    </source>
</evidence>
<reference evidence="25 26" key="1">
    <citation type="submission" date="2018-04" db="EMBL/GenBank/DDBJ databases">
        <title>Genomic Encyclopedia of Archaeal and Bacterial Type Strains, Phase II (KMG-II): from individual species to whole genera.</title>
        <authorList>
            <person name="Goeker M."/>
        </authorList>
    </citation>
    <scope>NUCLEOTIDE SEQUENCE [LARGE SCALE GENOMIC DNA]</scope>
    <source>
        <strain evidence="25 26">DSM 23382</strain>
    </source>
</reference>
<dbReference type="PROSITE" id="PS50113">
    <property type="entry name" value="PAC"/>
    <property type="match status" value="1"/>
</dbReference>
<dbReference type="PROSITE" id="PS50109">
    <property type="entry name" value="HIS_KIN"/>
    <property type="match status" value="1"/>
</dbReference>
<evidence type="ECO:0000256" key="8">
    <source>
        <dbReference type="ARBA" id="ARBA00022617"/>
    </source>
</evidence>
<dbReference type="InterPro" id="IPR035965">
    <property type="entry name" value="PAS-like_dom_sf"/>
</dbReference>
<keyword evidence="16" id="KW-0902">Two-component regulatory system</keyword>
<dbReference type="AlphaFoldDB" id="A0A2T5UYI3"/>
<keyword evidence="12" id="KW-0418">Kinase</keyword>
<dbReference type="CDD" id="cd00130">
    <property type="entry name" value="PAS"/>
    <property type="match status" value="1"/>
</dbReference>
<dbReference type="SMART" id="SM00091">
    <property type="entry name" value="PAS"/>
    <property type="match status" value="1"/>
</dbReference>
<evidence type="ECO:0000256" key="9">
    <source>
        <dbReference type="ARBA" id="ARBA00022679"/>
    </source>
</evidence>
<dbReference type="Gene3D" id="6.10.340.10">
    <property type="match status" value="1"/>
</dbReference>
<dbReference type="Proteomes" id="UP000244081">
    <property type="component" value="Unassembled WGS sequence"/>
</dbReference>
<dbReference type="PANTHER" id="PTHR42878">
    <property type="entry name" value="TWO-COMPONENT HISTIDINE KINASE"/>
    <property type="match status" value="1"/>
</dbReference>
<dbReference type="FunFam" id="3.30.450.20:FF:000060">
    <property type="entry name" value="Sensor protein FixL"/>
    <property type="match status" value="1"/>
</dbReference>
<feature type="transmembrane region" description="Helical" evidence="20">
    <location>
        <begin position="7"/>
        <end position="28"/>
    </location>
</feature>
<dbReference type="InterPro" id="IPR036890">
    <property type="entry name" value="HATPase_C_sf"/>
</dbReference>
<feature type="domain" description="HAMP" evidence="24">
    <location>
        <begin position="269"/>
        <end position="322"/>
    </location>
</feature>
<evidence type="ECO:0000313" key="26">
    <source>
        <dbReference type="Proteomes" id="UP000244081"/>
    </source>
</evidence>
<keyword evidence="8" id="KW-0479">Metal-binding</keyword>
<accession>A0A2T5UYI3</accession>
<evidence type="ECO:0000256" key="16">
    <source>
        <dbReference type="ARBA" id="ARBA00023012"/>
    </source>
</evidence>
<keyword evidence="15" id="KW-0408">Iron</keyword>
<dbReference type="FunFam" id="3.30.565.10:FF:000023">
    <property type="entry name" value="PAS domain-containing sensor histidine kinase"/>
    <property type="match status" value="1"/>
</dbReference>
<dbReference type="RefSeq" id="WP_170122197.1">
    <property type="nucleotide sequence ID" value="NZ_QAYG01000011.1"/>
</dbReference>
<dbReference type="SMART" id="SM00387">
    <property type="entry name" value="HATPase_c"/>
    <property type="match status" value="1"/>
</dbReference>
<evidence type="ECO:0000256" key="6">
    <source>
        <dbReference type="ARBA" id="ARBA00022475"/>
    </source>
</evidence>